<reference evidence="2 3" key="1">
    <citation type="journal article" date="2024" name="Ann. Entomol. Soc. Am.">
        <title>Genomic analyses of the southern and eastern yellowjacket wasps (Hymenoptera: Vespidae) reveal evolutionary signatures of social life.</title>
        <authorList>
            <person name="Catto M.A."/>
            <person name="Caine P.B."/>
            <person name="Orr S.E."/>
            <person name="Hunt B.G."/>
            <person name="Goodisman M.A.D."/>
        </authorList>
    </citation>
    <scope>NUCLEOTIDE SEQUENCE [LARGE SCALE GENOMIC DNA]</scope>
    <source>
        <strain evidence="2">232</strain>
        <tissue evidence="2">Head and thorax</tissue>
    </source>
</reference>
<feature type="region of interest" description="Disordered" evidence="1">
    <location>
        <begin position="74"/>
        <end position="126"/>
    </location>
</feature>
<evidence type="ECO:0000313" key="2">
    <source>
        <dbReference type="EMBL" id="KAL2746575.1"/>
    </source>
</evidence>
<dbReference type="AlphaFoldDB" id="A0ABD2CPE3"/>
<proteinExistence type="predicted"/>
<sequence>MEGVECFDINHLRECNTCIGIYWRSGNLTRKGADLLGFKNFKHGNEVEGFVSMREAAIIAVCLLGFVTAGSPRLPRTSADQRNTRNASVNVNNVTGNSLPPPSRGSQRNRVKSKTGTHDGPTLHKGQKTQLYLSPFVF</sequence>
<protein>
    <submittedName>
        <fullName evidence="2">Angiopoietin-2</fullName>
    </submittedName>
</protein>
<gene>
    <name evidence="2" type="ORF">V1477_004945</name>
</gene>
<comment type="caution">
    <text evidence="2">The sequence shown here is derived from an EMBL/GenBank/DDBJ whole genome shotgun (WGS) entry which is preliminary data.</text>
</comment>
<dbReference type="EMBL" id="JAYRBN010000037">
    <property type="protein sequence ID" value="KAL2746575.1"/>
    <property type="molecule type" value="Genomic_DNA"/>
</dbReference>
<feature type="compositionally biased region" description="Polar residues" evidence="1">
    <location>
        <begin position="78"/>
        <end position="106"/>
    </location>
</feature>
<accession>A0ABD2CPE3</accession>
<name>A0ABD2CPE3_VESMC</name>
<evidence type="ECO:0000256" key="1">
    <source>
        <dbReference type="SAM" id="MobiDB-lite"/>
    </source>
</evidence>
<keyword evidence="3" id="KW-1185">Reference proteome</keyword>
<dbReference type="Proteomes" id="UP001607303">
    <property type="component" value="Unassembled WGS sequence"/>
</dbReference>
<evidence type="ECO:0000313" key="3">
    <source>
        <dbReference type="Proteomes" id="UP001607303"/>
    </source>
</evidence>
<organism evidence="2 3">
    <name type="scientific">Vespula maculifrons</name>
    <name type="common">Eastern yellow jacket</name>
    <name type="synonym">Wasp</name>
    <dbReference type="NCBI Taxonomy" id="7453"/>
    <lineage>
        <taxon>Eukaryota</taxon>
        <taxon>Metazoa</taxon>
        <taxon>Ecdysozoa</taxon>
        <taxon>Arthropoda</taxon>
        <taxon>Hexapoda</taxon>
        <taxon>Insecta</taxon>
        <taxon>Pterygota</taxon>
        <taxon>Neoptera</taxon>
        <taxon>Endopterygota</taxon>
        <taxon>Hymenoptera</taxon>
        <taxon>Apocrita</taxon>
        <taxon>Aculeata</taxon>
        <taxon>Vespoidea</taxon>
        <taxon>Vespidae</taxon>
        <taxon>Vespinae</taxon>
        <taxon>Vespula</taxon>
    </lineage>
</organism>